<proteinExistence type="predicted"/>
<dbReference type="AlphaFoldDB" id="F8N7M5"/>
<sequence>MANNRTQPKKWTEEHDNILSERFSTDYINTIAKDIGFTRMTVRKHARMLGLRKQSPTRRNYEARALVEMECNNLTYKEMAKRTGLTVATIDNIARELGLRRSREQLNTNISKGRQETNRKERARIIYGLDQKTKLKFFSDKGKIQLRGKLKKLGYIVKKGDSTFYYTDDLQRNQRLEEHGCKFRFKFMPLPEMCVEETIHDSASSAI</sequence>
<reference evidence="2" key="1">
    <citation type="journal article" date="2011" name="Stand. Genomic Sci.">
        <title>Non-contiguous finished genome sequence of the opportunistic oral pathogen Prevotella multisaccharivorax type strain (PPPA20).</title>
        <authorList>
            <person name="Pati A."/>
            <person name="Gronow S."/>
            <person name="Lu M."/>
            <person name="Lapidus A."/>
            <person name="Nolan M."/>
            <person name="Lucas S."/>
            <person name="Hammon N."/>
            <person name="Deshpande S."/>
            <person name="Cheng J.F."/>
            <person name="Tapia R."/>
            <person name="Han C."/>
            <person name="Goodwin L."/>
            <person name="Pitluck S."/>
            <person name="Liolios K."/>
            <person name="Pagani I."/>
            <person name="Mavromatis K."/>
            <person name="Mikhailova N."/>
            <person name="Huntemann M."/>
            <person name="Chen A."/>
            <person name="Palaniappan K."/>
            <person name="Land M."/>
            <person name="Hauser L."/>
            <person name="Detter J.C."/>
            <person name="Brambilla E.M."/>
            <person name="Rohde M."/>
            <person name="Goker M."/>
            <person name="Woyke T."/>
            <person name="Bristow J."/>
            <person name="Eisen J.A."/>
            <person name="Markowitz V."/>
            <person name="Hugenholtz P."/>
            <person name="Kyrpides N.C."/>
            <person name="Klenk H.P."/>
            <person name="Ivanova N."/>
        </authorList>
    </citation>
    <scope>NUCLEOTIDE SEQUENCE [LARGE SCALE GENOMIC DNA]</scope>
    <source>
        <strain evidence="2">DSM 17128</strain>
    </source>
</reference>
<gene>
    <name evidence="1" type="ORF">Premu_2091</name>
</gene>
<dbReference type="eggNOG" id="ENOG50335KJ">
    <property type="taxonomic scope" value="Bacteria"/>
</dbReference>
<organism evidence="1 2">
    <name type="scientific">Hallella multisaccharivorax DSM 17128</name>
    <dbReference type="NCBI Taxonomy" id="688246"/>
    <lineage>
        <taxon>Bacteria</taxon>
        <taxon>Pseudomonadati</taxon>
        <taxon>Bacteroidota</taxon>
        <taxon>Bacteroidia</taxon>
        <taxon>Bacteroidales</taxon>
        <taxon>Prevotellaceae</taxon>
        <taxon>Hallella</taxon>
    </lineage>
</organism>
<name>F8N7M5_9BACT</name>
<dbReference type="STRING" id="688246.Premu_2091"/>
<evidence type="ECO:0000313" key="1">
    <source>
        <dbReference type="EMBL" id="EGN57485.1"/>
    </source>
</evidence>
<dbReference type="EMBL" id="GL945017">
    <property type="protein sequence ID" value="EGN57485.1"/>
    <property type="molecule type" value="Genomic_DNA"/>
</dbReference>
<dbReference type="HOGENOM" id="CLU_114942_0_0_10"/>
<dbReference type="Proteomes" id="UP000002772">
    <property type="component" value="Unassembled WGS sequence"/>
</dbReference>
<evidence type="ECO:0000313" key="2">
    <source>
        <dbReference type="Proteomes" id="UP000002772"/>
    </source>
</evidence>
<accession>F8N7M5</accession>
<dbReference type="RefSeq" id="WP_007575074.1">
    <property type="nucleotide sequence ID" value="NZ_BPTS01000002.1"/>
</dbReference>
<protein>
    <submittedName>
        <fullName evidence="1">Uncharacterized protein</fullName>
    </submittedName>
</protein>
<dbReference type="OrthoDB" id="1070316at2"/>
<keyword evidence="2" id="KW-1185">Reference proteome</keyword>